<sequence>MTKSLSRKKHLPPPLGQLELCIPEHPKGPACGVLIRGGRSVLLTSVNSPQSLPWPRPPVLARLPEASPPGSHVCGAGAHSLPAEHSAMLLIAQRWTWHSLGEGPAPSHWSKPTFGPLSWLPGDFTQRGGFSLLGGH</sequence>
<organism evidence="1 2">
    <name type="scientific">Rangifer tarandus platyrhynchus</name>
    <name type="common">Svalbard reindeer</name>
    <dbReference type="NCBI Taxonomy" id="3082113"/>
    <lineage>
        <taxon>Eukaryota</taxon>
        <taxon>Metazoa</taxon>
        <taxon>Chordata</taxon>
        <taxon>Craniata</taxon>
        <taxon>Vertebrata</taxon>
        <taxon>Euteleostomi</taxon>
        <taxon>Mammalia</taxon>
        <taxon>Eutheria</taxon>
        <taxon>Laurasiatheria</taxon>
        <taxon>Artiodactyla</taxon>
        <taxon>Ruminantia</taxon>
        <taxon>Pecora</taxon>
        <taxon>Cervidae</taxon>
        <taxon>Odocoileinae</taxon>
        <taxon>Rangifer</taxon>
    </lineage>
</organism>
<evidence type="ECO:0000313" key="2">
    <source>
        <dbReference type="Proteomes" id="UP001176941"/>
    </source>
</evidence>
<name>A0ABN8Z376_RANTA</name>
<reference evidence="1" key="1">
    <citation type="submission" date="2023-04" db="EMBL/GenBank/DDBJ databases">
        <authorList>
            <consortium name="ELIXIR-Norway"/>
        </authorList>
    </citation>
    <scope>NUCLEOTIDE SEQUENCE [LARGE SCALE GENOMIC DNA]</scope>
</reference>
<dbReference type="EMBL" id="OX459962">
    <property type="protein sequence ID" value="CAI9167103.1"/>
    <property type="molecule type" value="Genomic_DNA"/>
</dbReference>
<dbReference type="Proteomes" id="UP001176941">
    <property type="component" value="Chromosome 26"/>
</dbReference>
<accession>A0ABN8Z376</accession>
<protein>
    <submittedName>
        <fullName evidence="1">Uncharacterized protein</fullName>
    </submittedName>
</protein>
<evidence type="ECO:0000313" key="1">
    <source>
        <dbReference type="EMBL" id="CAI9167103.1"/>
    </source>
</evidence>
<proteinExistence type="predicted"/>
<gene>
    <name evidence="1" type="ORF">MRATA1EN1_LOCUS16065</name>
</gene>
<keyword evidence="2" id="KW-1185">Reference proteome</keyword>